<proteinExistence type="predicted"/>
<dbReference type="Proteomes" id="UP000054266">
    <property type="component" value="Unassembled WGS sequence"/>
</dbReference>
<evidence type="ECO:0000313" key="1">
    <source>
        <dbReference type="EMBL" id="KIW64420.1"/>
    </source>
</evidence>
<protein>
    <submittedName>
        <fullName evidence="1">Uncharacterized protein</fullName>
    </submittedName>
</protein>
<dbReference type="EMBL" id="KN846961">
    <property type="protein sequence ID" value="KIW64420.1"/>
    <property type="molecule type" value="Genomic_DNA"/>
</dbReference>
<keyword evidence="2" id="KW-1185">Reference proteome</keyword>
<reference evidence="1 2" key="1">
    <citation type="submission" date="2015-01" db="EMBL/GenBank/DDBJ databases">
        <title>The Genome Sequence of Capronia semiimmersa CBS27337.</title>
        <authorList>
            <consortium name="The Broad Institute Genomics Platform"/>
            <person name="Cuomo C."/>
            <person name="de Hoog S."/>
            <person name="Gorbushina A."/>
            <person name="Stielow B."/>
            <person name="Teixiera M."/>
            <person name="Abouelleil A."/>
            <person name="Chapman S.B."/>
            <person name="Priest M."/>
            <person name="Young S.K."/>
            <person name="Wortman J."/>
            <person name="Nusbaum C."/>
            <person name="Birren B."/>
        </authorList>
    </citation>
    <scope>NUCLEOTIDE SEQUENCE [LARGE SCALE GENOMIC DNA]</scope>
    <source>
        <strain evidence="1 2">CBS 27337</strain>
    </source>
</reference>
<dbReference type="STRING" id="5601.A0A0D2FC43"/>
<dbReference type="AlphaFoldDB" id="A0A0D2FC43"/>
<name>A0A0D2FC43_9EURO</name>
<dbReference type="HOGENOM" id="CLU_181658_0_0_1"/>
<accession>A0A0D2FC43</accession>
<gene>
    <name evidence="1" type="ORF">PV04_09354</name>
</gene>
<organism evidence="1 2">
    <name type="scientific">Phialophora macrospora</name>
    <dbReference type="NCBI Taxonomy" id="1851006"/>
    <lineage>
        <taxon>Eukaryota</taxon>
        <taxon>Fungi</taxon>
        <taxon>Dikarya</taxon>
        <taxon>Ascomycota</taxon>
        <taxon>Pezizomycotina</taxon>
        <taxon>Eurotiomycetes</taxon>
        <taxon>Chaetothyriomycetidae</taxon>
        <taxon>Chaetothyriales</taxon>
        <taxon>Herpotrichiellaceae</taxon>
        <taxon>Phialophora</taxon>
    </lineage>
</organism>
<sequence length="83" mass="9269">MGILLLLSLLLFIPLLFFLAFLALSSCLGDRFRGRVSGPAVLHGSYDSTYFRTMTNPGPSSSEHIEMETMLNKQGWHSDDEMS</sequence>
<evidence type="ECO:0000313" key="2">
    <source>
        <dbReference type="Proteomes" id="UP000054266"/>
    </source>
</evidence>